<keyword evidence="4 6" id="KW-0371">Homeobox</keyword>
<dbReference type="InterPro" id="IPR009057">
    <property type="entry name" value="Homeodomain-like_sf"/>
</dbReference>
<dbReference type="Proteomes" id="UP000887540">
    <property type="component" value="Unplaced"/>
</dbReference>
<feature type="domain" description="Homeobox" evidence="8">
    <location>
        <begin position="187"/>
        <end position="250"/>
    </location>
</feature>
<evidence type="ECO:0000259" key="8">
    <source>
        <dbReference type="PROSITE" id="PS50071"/>
    </source>
</evidence>
<feature type="compositionally biased region" description="Polar residues" evidence="7">
    <location>
        <begin position="353"/>
        <end position="369"/>
    </location>
</feature>
<dbReference type="AlphaFoldDB" id="A0A914CX56"/>
<keyword evidence="10" id="KW-1185">Reference proteome</keyword>
<evidence type="ECO:0000256" key="7">
    <source>
        <dbReference type="SAM" id="MobiDB-lite"/>
    </source>
</evidence>
<dbReference type="SMART" id="SM00389">
    <property type="entry name" value="HOX"/>
    <property type="match status" value="1"/>
</dbReference>
<dbReference type="GO" id="GO:0005634">
    <property type="term" value="C:nucleus"/>
    <property type="evidence" value="ECO:0007669"/>
    <property type="project" value="UniProtKB-SubCell"/>
</dbReference>
<dbReference type="InterPro" id="IPR005542">
    <property type="entry name" value="PBX_PBC_dom"/>
</dbReference>
<dbReference type="InterPro" id="IPR001356">
    <property type="entry name" value="HD"/>
</dbReference>
<evidence type="ECO:0000256" key="1">
    <source>
        <dbReference type="ARBA" id="ARBA00004123"/>
    </source>
</evidence>
<dbReference type="GO" id="GO:0000987">
    <property type="term" value="F:cis-regulatory region sequence-specific DNA binding"/>
    <property type="evidence" value="ECO:0007669"/>
    <property type="project" value="UniProtKB-ARBA"/>
</dbReference>
<evidence type="ECO:0000313" key="10">
    <source>
        <dbReference type="Proteomes" id="UP000887540"/>
    </source>
</evidence>
<dbReference type="PROSITE" id="PS51978">
    <property type="entry name" value="PBC"/>
    <property type="match status" value="1"/>
</dbReference>
<organism evidence="10 11">
    <name type="scientific">Acrobeloides nanus</name>
    <dbReference type="NCBI Taxonomy" id="290746"/>
    <lineage>
        <taxon>Eukaryota</taxon>
        <taxon>Metazoa</taxon>
        <taxon>Ecdysozoa</taxon>
        <taxon>Nematoda</taxon>
        <taxon>Chromadorea</taxon>
        <taxon>Rhabditida</taxon>
        <taxon>Tylenchina</taxon>
        <taxon>Cephalobomorpha</taxon>
        <taxon>Cephaloboidea</taxon>
        <taxon>Cephalobidae</taxon>
        <taxon>Acrobeloides</taxon>
    </lineage>
</organism>
<evidence type="ECO:0000259" key="9">
    <source>
        <dbReference type="PROSITE" id="PS51978"/>
    </source>
</evidence>
<proteinExistence type="inferred from homology"/>
<accession>A0A914CX56</accession>
<reference evidence="11" key="1">
    <citation type="submission" date="2022-11" db="UniProtKB">
        <authorList>
            <consortium name="WormBaseParasite"/>
        </authorList>
    </citation>
    <scope>IDENTIFICATION</scope>
</reference>
<protein>
    <submittedName>
        <fullName evidence="11">Homeobox domain-containing protein</fullName>
    </submittedName>
</protein>
<dbReference type="WBParaSite" id="ACRNAN_scaffold15408.g14627.t1">
    <property type="protein sequence ID" value="ACRNAN_scaffold15408.g14627.t1"/>
    <property type="gene ID" value="ACRNAN_scaffold15408.g14627"/>
</dbReference>
<sequence length="379" mass="42714">MGGYNQKTTFDDILHRLAMIPEETLADAQANHAKVMLQSHRMKNSLFAVLCEIKERTALSIRSTYDEPKEDPELTKLDNLLTAQEIIGPATNTPISTEIGGDPVIYQEKFVQVRQTYQKEMQNYEQHCNEFTSHVHALLRDQKQIRPISENEIENVVETIKKKFSGIQKHLKQSTCENVMLLKNRFFDARRKRRNFNRQATEILNGYFESHVSNPYPSDAEKEELARQCQITVSQVSNWFGNKRIRYKKCIAKAQEEANMYTTKNIAHTNQYGMLGGPSVAAAVAASSMLNPYAGMLPPGQAYMNTHTNQYGMLGGPSVAAAVAASSMLNPYAGMLPPGQAYMNSFDLTPPYNSQIMYGGPQQNDQSQQPYPPKSNETE</sequence>
<evidence type="ECO:0000256" key="3">
    <source>
        <dbReference type="ARBA" id="ARBA00023125"/>
    </source>
</evidence>
<dbReference type="PROSITE" id="PS50071">
    <property type="entry name" value="HOMEOBOX_2"/>
    <property type="match status" value="1"/>
</dbReference>
<dbReference type="InterPro" id="IPR017970">
    <property type="entry name" value="Homeobox_CS"/>
</dbReference>
<comment type="subcellular location">
    <subcellularLocation>
        <location evidence="1 6">Nucleus</location>
    </subcellularLocation>
</comment>
<dbReference type="CDD" id="cd00086">
    <property type="entry name" value="homeodomain"/>
    <property type="match status" value="1"/>
</dbReference>
<evidence type="ECO:0000313" key="11">
    <source>
        <dbReference type="WBParaSite" id="ACRNAN_scaffold15408.g14627.t1"/>
    </source>
</evidence>
<evidence type="ECO:0000256" key="6">
    <source>
        <dbReference type="PROSITE-ProRule" id="PRU00108"/>
    </source>
</evidence>
<keyword evidence="3 6" id="KW-0238">DNA-binding</keyword>
<keyword evidence="5 6" id="KW-0539">Nucleus</keyword>
<evidence type="ECO:0000256" key="5">
    <source>
        <dbReference type="ARBA" id="ARBA00023242"/>
    </source>
</evidence>
<evidence type="ECO:0000256" key="2">
    <source>
        <dbReference type="ARBA" id="ARBA00007601"/>
    </source>
</evidence>
<dbReference type="GO" id="GO:0000981">
    <property type="term" value="F:DNA-binding transcription factor activity, RNA polymerase II-specific"/>
    <property type="evidence" value="ECO:0007669"/>
    <property type="project" value="InterPro"/>
</dbReference>
<feature type="DNA-binding region" description="Homeobox" evidence="6">
    <location>
        <begin position="189"/>
        <end position="251"/>
    </location>
</feature>
<dbReference type="Pfam" id="PF05920">
    <property type="entry name" value="Homeobox_KN"/>
    <property type="match status" value="1"/>
</dbReference>
<dbReference type="Pfam" id="PF03792">
    <property type="entry name" value="PBC"/>
    <property type="match status" value="1"/>
</dbReference>
<dbReference type="PROSITE" id="PS00027">
    <property type="entry name" value="HOMEOBOX_1"/>
    <property type="match status" value="1"/>
</dbReference>
<dbReference type="PANTHER" id="PTHR11850">
    <property type="entry name" value="HOMEOBOX PROTEIN TRANSCRIPTION FACTORS"/>
    <property type="match status" value="1"/>
</dbReference>
<feature type="domain" description="PBC" evidence="9">
    <location>
        <begin position="5"/>
        <end position="188"/>
    </location>
</feature>
<dbReference type="SUPFAM" id="SSF46689">
    <property type="entry name" value="Homeodomain-like"/>
    <property type="match status" value="1"/>
</dbReference>
<comment type="similarity">
    <text evidence="2">Belongs to the TALE/PBX homeobox family.</text>
</comment>
<feature type="region of interest" description="Disordered" evidence="7">
    <location>
        <begin position="353"/>
        <end position="379"/>
    </location>
</feature>
<name>A0A914CX56_9BILA</name>
<dbReference type="InterPro" id="IPR050224">
    <property type="entry name" value="TALE_homeobox"/>
</dbReference>
<evidence type="ECO:0000256" key="4">
    <source>
        <dbReference type="ARBA" id="ARBA00023155"/>
    </source>
</evidence>
<dbReference type="InterPro" id="IPR008422">
    <property type="entry name" value="KN_HD"/>
</dbReference>
<dbReference type="Gene3D" id="1.10.10.60">
    <property type="entry name" value="Homeodomain-like"/>
    <property type="match status" value="1"/>
</dbReference>